<dbReference type="Gene3D" id="1.25.40.10">
    <property type="entry name" value="Tetratricopeptide repeat domain"/>
    <property type="match status" value="1"/>
</dbReference>
<sequence>MQTLWTRVAQVRGSCHCPQCVSSAHAVSRRAAGTAIRRAPRFWTTSTVWYSGIFAVAATLDVGIKQQRREQWNQAIAEVKQELGQVDDAEKEFQEAMDKEIVADQEMRENFDSTAFRQAMPEWPVSTGQERYDGNLPPQSIYASDERKRKAMLLRWVPRKLERVQLSIDTLQLEFFAELHRRGWHEAAAKAVPNSYSEVMLQPSGMIDIALQKKHTDLYRLMRMKGQYSLRDGEAMNGESAGLEFQTWKRSEKDVPLCKYRQDDEGDFHRTTYDLNRCLEELFNCGRRRELSQPAVLAKIYHNLHLSSAPPNVDTFNTMIVGLSDIGTKRLVEDCINAFRCTQIRTNEVSLASILNYYSLTDNAEQFHHWLLLMRGQIGGLHTATPHINITPASQGRLRRENGRVIQLPSPTPMVFNALVRGVIKFSGFEAAVKICAAMKEEGWGLSMSGLQPLLRDCSERKDWAAGLRVWTAILALKAKATRQTDERGWKTQVVDLPTFASMLNLCSRCGQRAAFEEVMQQAIRAHPKYLTQLVQHLKDDRAAEDPSQARRFAAARASKKASRHHGDHRFHYFEPLAEQAVVTNVWRELPELRLKRFWEASKTPRRYDDPEYDPFGGPEERDPTKFTPLADGKAADEEKVVRVGKPVFADEGDLSSAHSIKLTPRASKIVDAKGFGSTAPSEGQLRGMFPLTLELEDYENRERPMTIGR</sequence>
<proteinExistence type="predicted"/>
<evidence type="ECO:0000256" key="2">
    <source>
        <dbReference type="SAM" id="MobiDB-lite"/>
    </source>
</evidence>
<evidence type="ECO:0000313" key="3">
    <source>
        <dbReference type="EMBL" id="SMQ54193.1"/>
    </source>
</evidence>
<evidence type="ECO:0008006" key="5">
    <source>
        <dbReference type="Google" id="ProtNLM"/>
    </source>
</evidence>
<accession>A0A1X7S3E1</accession>
<dbReference type="Proteomes" id="UP000215127">
    <property type="component" value="Chromosome 9"/>
</dbReference>
<evidence type="ECO:0000313" key="4">
    <source>
        <dbReference type="Proteomes" id="UP000215127"/>
    </source>
</evidence>
<keyword evidence="1" id="KW-0175">Coiled coil</keyword>
<name>A0A1X7S3E1_ZYMT9</name>
<keyword evidence="4" id="KW-1185">Reference proteome</keyword>
<feature type="region of interest" description="Disordered" evidence="2">
    <location>
        <begin position="609"/>
        <end position="630"/>
    </location>
</feature>
<dbReference type="AlphaFoldDB" id="A0A1X7S3E1"/>
<dbReference type="InterPro" id="IPR011990">
    <property type="entry name" value="TPR-like_helical_dom_sf"/>
</dbReference>
<evidence type="ECO:0000256" key="1">
    <source>
        <dbReference type="SAM" id="Coils"/>
    </source>
</evidence>
<feature type="coiled-coil region" evidence="1">
    <location>
        <begin position="69"/>
        <end position="99"/>
    </location>
</feature>
<gene>
    <name evidence="3" type="ORF">ZT3D7_G9348</name>
</gene>
<protein>
    <recommendedName>
        <fullName evidence="5">Pentatricopeptide repeat domain-containing protein</fullName>
    </recommendedName>
</protein>
<dbReference type="EMBL" id="LT853700">
    <property type="protein sequence ID" value="SMQ54193.1"/>
    <property type="molecule type" value="Genomic_DNA"/>
</dbReference>
<dbReference type="STRING" id="1276538.A0A1X7S3E1"/>
<organism evidence="3 4">
    <name type="scientific">Zymoseptoria tritici (strain ST99CH_3D7)</name>
    <dbReference type="NCBI Taxonomy" id="1276538"/>
    <lineage>
        <taxon>Eukaryota</taxon>
        <taxon>Fungi</taxon>
        <taxon>Dikarya</taxon>
        <taxon>Ascomycota</taxon>
        <taxon>Pezizomycotina</taxon>
        <taxon>Dothideomycetes</taxon>
        <taxon>Dothideomycetidae</taxon>
        <taxon>Mycosphaerellales</taxon>
        <taxon>Mycosphaerellaceae</taxon>
        <taxon>Zymoseptoria</taxon>
    </lineage>
</organism>
<reference evidence="3 4" key="1">
    <citation type="submission" date="2016-06" db="EMBL/GenBank/DDBJ databases">
        <authorList>
            <person name="Kjaerup R.B."/>
            <person name="Dalgaard T.S."/>
            <person name="Juul-Madsen H.R."/>
        </authorList>
    </citation>
    <scope>NUCLEOTIDE SEQUENCE [LARGE SCALE GENOMIC DNA]</scope>
</reference>